<proteinExistence type="predicted"/>
<keyword evidence="6" id="KW-1185">Reference proteome</keyword>
<feature type="compositionally biased region" description="Basic and acidic residues" evidence="3">
    <location>
        <begin position="68"/>
        <end position="77"/>
    </location>
</feature>
<dbReference type="OrthoDB" id="10044938at2759"/>
<dbReference type="PANTHER" id="PTHR13968">
    <property type="entry name" value="HETEROGENEOUS NUCLEAR RIBONUCLEOPROTEIN"/>
    <property type="match status" value="1"/>
</dbReference>
<dbReference type="EMBL" id="LT598463">
    <property type="protein sequence ID" value="SCU88068.1"/>
    <property type="molecule type" value="Genomic_DNA"/>
</dbReference>
<protein>
    <submittedName>
        <fullName evidence="5">LAMI_0D08636g1_1</fullName>
    </submittedName>
</protein>
<feature type="region of interest" description="Disordered" evidence="3">
    <location>
        <begin position="1"/>
        <end position="220"/>
    </location>
</feature>
<evidence type="ECO:0000256" key="3">
    <source>
        <dbReference type="SAM" id="MobiDB-lite"/>
    </source>
</evidence>
<dbReference type="InterPro" id="IPR036621">
    <property type="entry name" value="Anticodon-bd_dom_sf"/>
</dbReference>
<gene>
    <name evidence="5" type="ORF">LAMI_0D08636G</name>
</gene>
<dbReference type="InterPro" id="IPR012677">
    <property type="entry name" value="Nucleotide-bd_a/b_plait_sf"/>
</dbReference>
<feature type="domain" description="RRM" evidence="4">
    <location>
        <begin position="328"/>
        <end position="399"/>
    </location>
</feature>
<feature type="compositionally biased region" description="Low complexity" evidence="3">
    <location>
        <begin position="762"/>
        <end position="774"/>
    </location>
</feature>
<dbReference type="Gene3D" id="3.30.70.330">
    <property type="match status" value="1"/>
</dbReference>
<evidence type="ECO:0000256" key="1">
    <source>
        <dbReference type="ARBA" id="ARBA00022884"/>
    </source>
</evidence>
<feature type="compositionally biased region" description="Polar residues" evidence="3">
    <location>
        <begin position="93"/>
        <end position="106"/>
    </location>
</feature>
<dbReference type="PANTHER" id="PTHR13968:SF26">
    <property type="entry name" value="RRM DOMAIN-CONTAINING PROTEIN"/>
    <property type="match status" value="1"/>
</dbReference>
<keyword evidence="1 2" id="KW-0694">RNA-binding</keyword>
<organism evidence="5 6">
    <name type="scientific">Lachancea mirantina</name>
    <dbReference type="NCBI Taxonomy" id="1230905"/>
    <lineage>
        <taxon>Eukaryota</taxon>
        <taxon>Fungi</taxon>
        <taxon>Dikarya</taxon>
        <taxon>Ascomycota</taxon>
        <taxon>Saccharomycotina</taxon>
        <taxon>Saccharomycetes</taxon>
        <taxon>Saccharomycetales</taxon>
        <taxon>Saccharomycetaceae</taxon>
        <taxon>Lachancea</taxon>
    </lineage>
</organism>
<dbReference type="Gene3D" id="3.40.50.800">
    <property type="entry name" value="Anticodon-binding domain"/>
    <property type="match status" value="1"/>
</dbReference>
<dbReference type="InterPro" id="IPR051186">
    <property type="entry name" value="RRM_HNRPC/RALY_subfam"/>
</dbReference>
<evidence type="ECO:0000313" key="5">
    <source>
        <dbReference type="EMBL" id="SCU88068.1"/>
    </source>
</evidence>
<dbReference type="SUPFAM" id="SSF54928">
    <property type="entry name" value="RNA-binding domain, RBD"/>
    <property type="match status" value="1"/>
</dbReference>
<feature type="compositionally biased region" description="Low complexity" evidence="3">
    <location>
        <begin position="730"/>
        <end position="749"/>
    </location>
</feature>
<feature type="region of interest" description="Disordered" evidence="3">
    <location>
        <begin position="400"/>
        <end position="438"/>
    </location>
</feature>
<feature type="compositionally biased region" description="Acidic residues" evidence="3">
    <location>
        <begin position="168"/>
        <end position="177"/>
    </location>
</feature>
<accession>A0A1G4JDB3</accession>
<reference evidence="5 6" key="1">
    <citation type="submission" date="2016-03" db="EMBL/GenBank/DDBJ databases">
        <authorList>
            <person name="Devillers H."/>
        </authorList>
    </citation>
    <scope>NUCLEOTIDE SEQUENCE [LARGE SCALE GENOMIC DNA]</scope>
    <source>
        <strain evidence="5">CBS 11717</strain>
    </source>
</reference>
<evidence type="ECO:0000256" key="2">
    <source>
        <dbReference type="PROSITE-ProRule" id="PRU00176"/>
    </source>
</evidence>
<dbReference type="AlphaFoldDB" id="A0A1G4JDB3"/>
<dbReference type="InterPro" id="IPR000504">
    <property type="entry name" value="RRM_dom"/>
</dbReference>
<evidence type="ECO:0000313" key="6">
    <source>
        <dbReference type="Proteomes" id="UP000191024"/>
    </source>
</evidence>
<feature type="compositionally biased region" description="Polar residues" evidence="3">
    <location>
        <begin position="286"/>
        <end position="298"/>
    </location>
</feature>
<sequence length="774" mass="85476">MPEGDQILESAPGADIGHAQEPDMAQNWDLSEQKPGGTVDDAVSHEEELISSNKQEEQDSNGVDYSDDESHGGREENENVTEQVDQEQEEVNLSDNEVVNGQNIQVQEEVDEQAELVREVGSVPEDPSQSNSSSLDNGEESLEATGDTEDQGDDQAAANHEGNKVEEAVENNSEEAAADLQPTEREAEVHQASVEQSEESSEPASSKDPLPGFDVSSHTSQDENINYELLQKQVNYVMRSNLLSLPEFRELSDSDKINAILNLIDSVPEIAMSNATPEASGAPSLDQASENARPDLNQNMNGVERKRYSEYLRGENRITEIQNIPPKSRLFIGNLPLKNVAKEDLFRIFSPYGHIYQINIKNAFGFIQYDNPQSVRNAIAGESRHLNFGKKLILEISSSNSRPQYDHGDHGTNSSSTFISSSKRPFDEEEEEDIYSDSSYKRGKRRVPECQIYVKRTADRSYATEVFNKFRASTGLETDMTFLKPRMELRKMINEAAYEGVWGVVLVNKTRNLDIQTFYKGTQGETKFDEYVSVSCEDAIAIYNNMKNGRRRDSGQVQPNAFPPQHQQPQQFYGNYGMPNPSMSPPVQGAPAPPFMQPACGAPPPPGPQSYAGAPIPQGYAGYPPQASAAPLMSPPMAAAPVPNPQLDQQQLLSALQNLPSNVVSGLLSMAHQQPNHQQQLLGIIQSMQPQAQQHPIPHGSPPAPSSYQNYPQVPLQSPNQFNVAPAHVPKQQPEQRQPPQQPPQQQHPASREPTSGNNNVQSLLDSLAQLQQK</sequence>
<feature type="compositionally biased region" description="Polar residues" evidence="3">
    <location>
        <begin position="706"/>
        <end position="723"/>
    </location>
</feature>
<evidence type="ECO:0000259" key="4">
    <source>
        <dbReference type="PROSITE" id="PS50102"/>
    </source>
</evidence>
<dbReference type="SUPFAM" id="SSF52954">
    <property type="entry name" value="Class II aaRS ABD-related"/>
    <property type="match status" value="1"/>
</dbReference>
<dbReference type="Pfam" id="PF00076">
    <property type="entry name" value="RRM_1"/>
    <property type="match status" value="1"/>
</dbReference>
<feature type="region of interest" description="Disordered" evidence="3">
    <location>
        <begin position="689"/>
        <end position="774"/>
    </location>
</feature>
<dbReference type="InterPro" id="IPR035979">
    <property type="entry name" value="RBD_domain_sf"/>
</dbReference>
<feature type="region of interest" description="Disordered" evidence="3">
    <location>
        <begin position="275"/>
        <end position="298"/>
    </location>
</feature>
<dbReference type="SMART" id="SM00360">
    <property type="entry name" value="RRM"/>
    <property type="match status" value="1"/>
</dbReference>
<dbReference type="PROSITE" id="PS50102">
    <property type="entry name" value="RRM"/>
    <property type="match status" value="1"/>
</dbReference>
<name>A0A1G4JDB3_9SACH</name>
<dbReference type="GO" id="GO:0003723">
    <property type="term" value="F:RNA binding"/>
    <property type="evidence" value="ECO:0007669"/>
    <property type="project" value="UniProtKB-UniRule"/>
</dbReference>
<dbReference type="STRING" id="1230905.A0A1G4JDB3"/>
<dbReference type="Proteomes" id="UP000191024">
    <property type="component" value="Chromosome D"/>
</dbReference>
<feature type="compositionally biased region" description="Polar residues" evidence="3">
    <location>
        <begin position="127"/>
        <end position="136"/>
    </location>
</feature>
<feature type="compositionally biased region" description="Acidic residues" evidence="3">
    <location>
        <begin position="137"/>
        <end position="153"/>
    </location>
</feature>